<dbReference type="Proteomes" id="UP000572863">
    <property type="component" value="Unassembled WGS sequence"/>
</dbReference>
<evidence type="ECO:0000256" key="3">
    <source>
        <dbReference type="PIRSR" id="PIRSR029681-2"/>
    </source>
</evidence>
<feature type="active site" description="Charge relay system" evidence="2">
    <location>
        <position position="162"/>
    </location>
</feature>
<dbReference type="Pfam" id="PF09411">
    <property type="entry name" value="PagL"/>
    <property type="match status" value="1"/>
</dbReference>
<evidence type="ECO:0000313" key="5">
    <source>
        <dbReference type="EMBL" id="NWD99106.1"/>
    </source>
</evidence>
<dbReference type="EMBL" id="JACASD010000054">
    <property type="protein sequence ID" value="NWE90589.1"/>
    <property type="molecule type" value="Genomic_DNA"/>
</dbReference>
<feature type="chain" id="PRO_5030984681" description="Lipid A deacylase" evidence="4">
    <location>
        <begin position="24"/>
        <end position="172"/>
    </location>
</feature>
<dbReference type="GO" id="GO:0050528">
    <property type="term" value="F:acyloxyacyl hydrolase activity"/>
    <property type="evidence" value="ECO:0007669"/>
    <property type="project" value="UniProtKB-EC"/>
</dbReference>
<keyword evidence="7" id="KW-1185">Reference proteome</keyword>
<feature type="active site" description="Charge relay system" evidence="2">
    <location>
        <position position="148"/>
    </location>
</feature>
<dbReference type="Gene3D" id="2.40.160.20">
    <property type="match status" value="1"/>
</dbReference>
<dbReference type="InterPro" id="IPR018550">
    <property type="entry name" value="Lipid-A_deacylase-rel"/>
</dbReference>
<dbReference type="GO" id="GO:0009279">
    <property type="term" value="C:cell outer membrane"/>
    <property type="evidence" value="ECO:0007669"/>
    <property type="project" value="UniProtKB-SubCell"/>
</dbReference>
<protein>
    <recommendedName>
        <fullName evidence="1">Lipid A deacylase</fullName>
        <ecNumber evidence="1">3.1.1.77</ecNumber>
    </recommendedName>
    <alternativeName>
        <fullName evidence="1">LPS 3-O-deacylase</fullName>
    </alternativeName>
    <alternativeName>
        <fullName evidence="1">Outer membrane enzyme</fullName>
    </alternativeName>
</protein>
<dbReference type="EMBL" id="JACARY010000107">
    <property type="protein sequence ID" value="NWD99106.1"/>
    <property type="molecule type" value="Genomic_DNA"/>
</dbReference>
<keyword evidence="4" id="KW-0732">Signal</keyword>
<evidence type="ECO:0000313" key="8">
    <source>
        <dbReference type="Proteomes" id="UP000585226"/>
    </source>
</evidence>
<feature type="signal peptide" evidence="4">
    <location>
        <begin position="1"/>
        <end position="23"/>
    </location>
</feature>
<comment type="catalytic activity">
    <reaction evidence="1">
        <text>a 3-(acyloxy)acyl derivative of bacterial toxin + H2O = a 3-hydroxyacyl derivative of bacterial toxin + a fatty acid + H(+)</text>
        <dbReference type="Rhea" id="RHEA:12032"/>
        <dbReference type="ChEBI" id="CHEBI:15377"/>
        <dbReference type="ChEBI" id="CHEBI:15378"/>
        <dbReference type="ChEBI" id="CHEBI:28868"/>
        <dbReference type="ChEBI" id="CHEBI:136853"/>
        <dbReference type="ChEBI" id="CHEBI:140675"/>
        <dbReference type="EC" id="3.1.1.77"/>
    </reaction>
</comment>
<evidence type="ECO:0000256" key="4">
    <source>
        <dbReference type="SAM" id="SignalP"/>
    </source>
</evidence>
<organism evidence="6 8">
    <name type="scientific">Pseudomonas reactans</name>
    <dbReference type="NCBI Taxonomy" id="117680"/>
    <lineage>
        <taxon>Bacteria</taxon>
        <taxon>Pseudomonadati</taxon>
        <taxon>Pseudomonadota</taxon>
        <taxon>Gammaproteobacteria</taxon>
        <taxon>Pseudomonadales</taxon>
        <taxon>Pseudomonadaceae</taxon>
        <taxon>Pseudomonas</taxon>
    </lineage>
</organism>
<evidence type="ECO:0000313" key="7">
    <source>
        <dbReference type="Proteomes" id="UP000572863"/>
    </source>
</evidence>
<dbReference type="AlphaFoldDB" id="A0A7Y8G410"/>
<keyword evidence="1 6" id="KW-0378">Hydrolase</keyword>
<dbReference type="EC" id="3.1.1.77" evidence="1"/>
<keyword evidence="1" id="KW-0998">Cell outer membrane</keyword>
<comment type="caution">
    <text evidence="6">The sequence shown here is derived from an EMBL/GenBank/DDBJ whole genome shotgun (WGS) entry which is preliminary data.</text>
</comment>
<feature type="site" description="Critical for activity" evidence="3">
    <location>
        <position position="151"/>
    </location>
</feature>
<dbReference type="PIRSF" id="PIRSF029681">
    <property type="entry name" value="PagL"/>
    <property type="match status" value="1"/>
</dbReference>
<accession>A0A7Y8G410</accession>
<name>A0A7Y8G410_9PSED</name>
<evidence type="ECO:0000313" key="6">
    <source>
        <dbReference type="EMBL" id="NWE90589.1"/>
    </source>
</evidence>
<gene>
    <name evidence="5" type="ORF">HX871_32310</name>
    <name evidence="6" type="ORF">HX893_20895</name>
</gene>
<reference evidence="7 8" key="1">
    <citation type="submission" date="2020-04" db="EMBL/GenBank/DDBJ databases">
        <title>Molecular characterization of pseudomonads from Agaricus bisporus reveal novel blotch 2 pathogens in Western Europe.</title>
        <authorList>
            <person name="Taparia T."/>
            <person name="Krijger M."/>
            <person name="Haynes E."/>
            <person name="Elpinstone J.G."/>
            <person name="Noble R."/>
            <person name="Van Der Wolf J."/>
        </authorList>
    </citation>
    <scope>NUCLEOTIDE SEQUENCE [LARGE SCALE GENOMIC DNA]</scope>
    <source>
        <strain evidence="5 7">P7774</strain>
        <strain evidence="6 8">P8021</strain>
    </source>
</reference>
<feature type="active site" description="Charge relay system" evidence="2">
    <location>
        <position position="150"/>
    </location>
</feature>
<sequence>MTRSFYLAAVAATLIGHSIATQAAGLEFAVGQTGESTMTYRLGLQIDWDKSWWQSDVGRLTGYWSGAYTYWEGDETAGNNSLSASPVLVYEFSGQSIKPYMELGVGVAFFSGTEIENNKLGSAFQFEDRLGMGVRFAGGHEVGIRATHYSNAGITSNNDGVESYALHYTMPL</sequence>
<dbReference type="RefSeq" id="WP_010461554.1">
    <property type="nucleotide sequence ID" value="NZ_JACARY010000107.1"/>
</dbReference>
<comment type="function">
    <text evidence="1">Has lipid A 3-O-deacylase activity. Hydrolyzes the ester bond at the 3 position of lipid A, a bioactive component of lipopolysaccharide (LPS), thereby releasing the primary fatty acyl moiety.</text>
</comment>
<comment type="subunit">
    <text evidence="1">Homodimer.</text>
</comment>
<comment type="similarity">
    <text evidence="1">Belongs to the PagL family.</text>
</comment>
<dbReference type="Proteomes" id="UP000585226">
    <property type="component" value="Unassembled WGS sequence"/>
</dbReference>
<evidence type="ECO:0000256" key="2">
    <source>
        <dbReference type="PIRSR" id="PIRSR029681-1"/>
    </source>
</evidence>
<evidence type="ECO:0000256" key="1">
    <source>
        <dbReference type="PIRNR" id="PIRNR029681"/>
    </source>
</evidence>
<keyword evidence="1" id="KW-0472">Membrane</keyword>
<comment type="subcellular location">
    <subcellularLocation>
        <location evidence="1">Cell outer membrane</location>
        <topology evidence="1">Multi-pass membrane protein</topology>
    </subcellularLocation>
</comment>
<proteinExistence type="inferred from homology"/>